<evidence type="ECO:0000313" key="5">
    <source>
        <dbReference type="Proteomes" id="UP000029995"/>
    </source>
</evidence>
<dbReference type="SUPFAM" id="SSF52279">
    <property type="entry name" value="Beta-D-glucan exohydrolase, C-terminal domain"/>
    <property type="match status" value="1"/>
</dbReference>
<protein>
    <recommendedName>
        <fullName evidence="3">Fibronectin type III-like domain-containing protein</fullName>
    </recommendedName>
</protein>
<feature type="domain" description="Fibronectin type III-like" evidence="3">
    <location>
        <begin position="100"/>
        <end position="169"/>
    </location>
</feature>
<comment type="similarity">
    <text evidence="1">Belongs to the glycosyl hydrolase 3 family.</text>
</comment>
<proteinExistence type="inferred from homology"/>
<evidence type="ECO:0000259" key="3">
    <source>
        <dbReference type="SMART" id="SM01217"/>
    </source>
</evidence>
<sequence>MLTGAVNPSGRLPVTWPRDVGQVPIYFGERNTGRPTDPDQHYTSKYIDIPTSPQFPFGHGLSYSRFALGDLRLSASMLRPGETLTVEVTVTNTGAVPGEETVLLFIHDPVASVARPLLELKGMAKAALAPGQKQVLSLALAADALAFPGLDLKPVLEAGEIEILVGTRAERSELLSAKIQIEV</sequence>
<dbReference type="GO" id="GO:0009251">
    <property type="term" value="P:glucan catabolic process"/>
    <property type="evidence" value="ECO:0007669"/>
    <property type="project" value="TreeGrafter"/>
</dbReference>
<dbReference type="Proteomes" id="UP000029995">
    <property type="component" value="Unassembled WGS sequence"/>
</dbReference>
<dbReference type="Pfam" id="PF14310">
    <property type="entry name" value="Fn3-like"/>
    <property type="match status" value="1"/>
</dbReference>
<evidence type="ECO:0000256" key="2">
    <source>
        <dbReference type="ARBA" id="ARBA00022801"/>
    </source>
</evidence>
<accession>A0A0A0CVR1</accession>
<comment type="caution">
    <text evidence="4">The sequence shown here is derived from an EMBL/GenBank/DDBJ whole genome shotgun (WGS) entry which is preliminary data.</text>
</comment>
<dbReference type="SMART" id="SM01217">
    <property type="entry name" value="Fn3_like"/>
    <property type="match status" value="1"/>
</dbReference>
<name>A0A0A0CVR1_9PROT</name>
<dbReference type="GO" id="GO:0008422">
    <property type="term" value="F:beta-glucosidase activity"/>
    <property type="evidence" value="ECO:0007669"/>
    <property type="project" value="TreeGrafter"/>
</dbReference>
<dbReference type="InterPro" id="IPR013783">
    <property type="entry name" value="Ig-like_fold"/>
</dbReference>
<dbReference type="EMBL" id="JANX01000802">
    <property type="protein sequence ID" value="KGM30521.1"/>
    <property type="molecule type" value="Genomic_DNA"/>
</dbReference>
<gene>
    <name evidence="4" type="ORF">P409_32535</name>
</gene>
<dbReference type="InterPro" id="IPR026891">
    <property type="entry name" value="Fn3-like"/>
</dbReference>
<dbReference type="Gene3D" id="3.40.50.1700">
    <property type="entry name" value="Glycoside hydrolase family 3 C-terminal domain"/>
    <property type="match status" value="1"/>
</dbReference>
<organism evidence="4 5">
    <name type="scientific">Inquilinus limosus MP06</name>
    <dbReference type="NCBI Taxonomy" id="1398085"/>
    <lineage>
        <taxon>Bacteria</taxon>
        <taxon>Pseudomonadati</taxon>
        <taxon>Pseudomonadota</taxon>
        <taxon>Alphaproteobacteria</taxon>
        <taxon>Rhodospirillales</taxon>
        <taxon>Rhodospirillaceae</taxon>
        <taxon>Inquilinus</taxon>
    </lineage>
</organism>
<dbReference type="AlphaFoldDB" id="A0A0A0CVR1"/>
<dbReference type="PANTHER" id="PTHR42715:SF3">
    <property type="entry name" value="BETA-GLUCOSIDASE B-RELATED"/>
    <property type="match status" value="1"/>
</dbReference>
<dbReference type="Gene3D" id="2.60.40.10">
    <property type="entry name" value="Immunoglobulins"/>
    <property type="match status" value="1"/>
</dbReference>
<evidence type="ECO:0000313" key="4">
    <source>
        <dbReference type="EMBL" id="KGM30521.1"/>
    </source>
</evidence>
<dbReference type="InterPro" id="IPR050288">
    <property type="entry name" value="Cellulose_deg_GH3"/>
</dbReference>
<keyword evidence="2" id="KW-0378">Hydrolase</keyword>
<evidence type="ECO:0000256" key="1">
    <source>
        <dbReference type="ARBA" id="ARBA00005336"/>
    </source>
</evidence>
<dbReference type="PANTHER" id="PTHR42715">
    <property type="entry name" value="BETA-GLUCOSIDASE"/>
    <property type="match status" value="1"/>
</dbReference>
<dbReference type="Pfam" id="PF01915">
    <property type="entry name" value="Glyco_hydro_3_C"/>
    <property type="match status" value="1"/>
</dbReference>
<dbReference type="InterPro" id="IPR036881">
    <property type="entry name" value="Glyco_hydro_3_C_sf"/>
</dbReference>
<dbReference type="InterPro" id="IPR002772">
    <property type="entry name" value="Glyco_hydro_3_C"/>
</dbReference>
<reference evidence="4 5" key="1">
    <citation type="submission" date="2014-01" db="EMBL/GenBank/DDBJ databases">
        <title>Genome sequence determination for a cystic fibrosis isolate, Inquilinus limosus.</title>
        <authorList>
            <person name="Pino M."/>
            <person name="Di Conza J."/>
            <person name="Gutkind G."/>
        </authorList>
    </citation>
    <scope>NUCLEOTIDE SEQUENCE [LARGE SCALE GENOMIC DNA]</scope>
    <source>
        <strain evidence="4 5">MP06</strain>
    </source>
</reference>